<proteinExistence type="predicted"/>
<sequence>MDVRGRSVDAGVVIDEVAAIDRESERVGRFADADSTRDLDLDLNSIEQNRCYEDEGLKPEVSVGEYGSLPIP</sequence>
<keyword evidence="2" id="KW-1185">Reference proteome</keyword>
<accession>A0ACC0HK44</accession>
<dbReference type="EMBL" id="CM045761">
    <property type="protein sequence ID" value="KAI8013660.1"/>
    <property type="molecule type" value="Genomic_DNA"/>
</dbReference>
<name>A0ACC0HK44_9ERIC</name>
<evidence type="ECO:0000313" key="1">
    <source>
        <dbReference type="EMBL" id="KAI8013660.1"/>
    </source>
</evidence>
<evidence type="ECO:0000313" key="2">
    <source>
        <dbReference type="Proteomes" id="UP001060215"/>
    </source>
</evidence>
<comment type="caution">
    <text evidence="1">The sequence shown here is derived from an EMBL/GenBank/DDBJ whole genome shotgun (WGS) entry which is preliminary data.</text>
</comment>
<reference evidence="1 2" key="1">
    <citation type="journal article" date="2022" name="Plant J.">
        <title>Chromosome-level genome of Camellia lanceoleosa provides a valuable resource for understanding genome evolution and self-incompatibility.</title>
        <authorList>
            <person name="Gong W."/>
            <person name="Xiao S."/>
            <person name="Wang L."/>
            <person name="Liao Z."/>
            <person name="Chang Y."/>
            <person name="Mo W."/>
            <person name="Hu G."/>
            <person name="Li W."/>
            <person name="Zhao G."/>
            <person name="Zhu H."/>
            <person name="Hu X."/>
            <person name="Ji K."/>
            <person name="Xiang X."/>
            <person name="Song Q."/>
            <person name="Yuan D."/>
            <person name="Jin S."/>
            <person name="Zhang L."/>
        </authorList>
    </citation>
    <scope>NUCLEOTIDE SEQUENCE [LARGE SCALE GENOMIC DNA]</scope>
    <source>
        <strain evidence="1">SQ_2022a</strain>
    </source>
</reference>
<organism evidence="1 2">
    <name type="scientific">Camellia lanceoleosa</name>
    <dbReference type="NCBI Taxonomy" id="1840588"/>
    <lineage>
        <taxon>Eukaryota</taxon>
        <taxon>Viridiplantae</taxon>
        <taxon>Streptophyta</taxon>
        <taxon>Embryophyta</taxon>
        <taxon>Tracheophyta</taxon>
        <taxon>Spermatophyta</taxon>
        <taxon>Magnoliopsida</taxon>
        <taxon>eudicotyledons</taxon>
        <taxon>Gunneridae</taxon>
        <taxon>Pentapetalae</taxon>
        <taxon>asterids</taxon>
        <taxon>Ericales</taxon>
        <taxon>Theaceae</taxon>
        <taxon>Camellia</taxon>
    </lineage>
</organism>
<dbReference type="Proteomes" id="UP001060215">
    <property type="component" value="Chromosome 4"/>
</dbReference>
<gene>
    <name evidence="1" type="ORF">LOK49_LG05G03592</name>
</gene>
<protein>
    <submittedName>
        <fullName evidence="1">Uncharacterized protein</fullName>
    </submittedName>
</protein>